<gene>
    <name evidence="1" type="ORF">LCGC14_2476200</name>
</gene>
<evidence type="ECO:0008006" key="2">
    <source>
        <dbReference type="Google" id="ProtNLM"/>
    </source>
</evidence>
<comment type="caution">
    <text evidence="1">The sequence shown here is derived from an EMBL/GenBank/DDBJ whole genome shotgun (WGS) entry which is preliminary data.</text>
</comment>
<name>A0A0F9BWU2_9ZZZZ</name>
<protein>
    <recommendedName>
        <fullName evidence="2">CheW-like domain-containing protein</fullName>
    </recommendedName>
</protein>
<feature type="non-terminal residue" evidence="1">
    <location>
        <position position="1"/>
    </location>
</feature>
<evidence type="ECO:0000313" key="1">
    <source>
        <dbReference type="EMBL" id="KKL18367.1"/>
    </source>
</evidence>
<reference evidence="1" key="1">
    <citation type="journal article" date="2015" name="Nature">
        <title>Complex archaea that bridge the gap between prokaryotes and eukaryotes.</title>
        <authorList>
            <person name="Spang A."/>
            <person name="Saw J.H."/>
            <person name="Jorgensen S.L."/>
            <person name="Zaremba-Niedzwiedzka K."/>
            <person name="Martijn J."/>
            <person name="Lind A.E."/>
            <person name="van Eijk R."/>
            <person name="Schleper C."/>
            <person name="Guy L."/>
            <person name="Ettema T.J."/>
        </authorList>
    </citation>
    <scope>NUCLEOTIDE SEQUENCE</scope>
</reference>
<accession>A0A0F9BWU2</accession>
<dbReference type="EMBL" id="LAZR01038896">
    <property type="protein sequence ID" value="KKL18367.1"/>
    <property type="molecule type" value="Genomic_DNA"/>
</dbReference>
<sequence length="40" mass="4184">FEGVSGFAGATEVGSDEVVLVLDAEALLAEAFEKKKAQEK</sequence>
<dbReference type="AlphaFoldDB" id="A0A0F9BWU2"/>
<proteinExistence type="predicted"/>
<organism evidence="1">
    <name type="scientific">marine sediment metagenome</name>
    <dbReference type="NCBI Taxonomy" id="412755"/>
    <lineage>
        <taxon>unclassified sequences</taxon>
        <taxon>metagenomes</taxon>
        <taxon>ecological metagenomes</taxon>
    </lineage>
</organism>